<feature type="compositionally biased region" description="Basic and acidic residues" evidence="3">
    <location>
        <begin position="77"/>
        <end position="97"/>
    </location>
</feature>
<accession>A0A6P8QEA9</accession>
<dbReference type="InterPro" id="IPR012459">
    <property type="entry name" value="Rrp15"/>
</dbReference>
<feature type="region of interest" description="Disordered" evidence="3">
    <location>
        <begin position="115"/>
        <end position="141"/>
    </location>
</feature>
<keyword evidence="4" id="KW-1185">Reference proteome</keyword>
<dbReference type="KEGG" id="gsh:117357827"/>
<comment type="similarity">
    <text evidence="1">Belongs to the RRP15 family.</text>
</comment>
<evidence type="ECO:0000313" key="5">
    <source>
        <dbReference type="RefSeq" id="XP_033794874.1"/>
    </source>
</evidence>
<evidence type="ECO:0000256" key="3">
    <source>
        <dbReference type="SAM" id="MobiDB-lite"/>
    </source>
</evidence>
<dbReference type="PANTHER" id="PTHR13245:SF14">
    <property type="entry name" value="RRP15-LIKE PROTEIN"/>
    <property type="match status" value="1"/>
</dbReference>
<evidence type="ECO:0000313" key="4">
    <source>
        <dbReference type="Proteomes" id="UP000515159"/>
    </source>
</evidence>
<feature type="region of interest" description="Disordered" evidence="3">
    <location>
        <begin position="1"/>
        <end position="20"/>
    </location>
</feature>
<dbReference type="InParanoid" id="A0A6P8QEA9"/>
<organism evidence="4 5">
    <name type="scientific">Geotrypetes seraphini</name>
    <name type="common">Gaboon caecilian</name>
    <name type="synonym">Caecilia seraphini</name>
    <dbReference type="NCBI Taxonomy" id="260995"/>
    <lineage>
        <taxon>Eukaryota</taxon>
        <taxon>Metazoa</taxon>
        <taxon>Chordata</taxon>
        <taxon>Craniata</taxon>
        <taxon>Vertebrata</taxon>
        <taxon>Euteleostomi</taxon>
        <taxon>Amphibia</taxon>
        <taxon>Gymnophiona</taxon>
        <taxon>Geotrypetes</taxon>
    </lineage>
</organism>
<dbReference type="RefSeq" id="XP_033794874.1">
    <property type="nucleotide sequence ID" value="XM_033938983.1"/>
</dbReference>
<dbReference type="GeneID" id="117357827"/>
<evidence type="ECO:0000256" key="2">
    <source>
        <dbReference type="ARBA" id="ARBA00017475"/>
    </source>
</evidence>
<gene>
    <name evidence="5" type="primary">RRP15</name>
</gene>
<name>A0A6P8QEA9_GEOSA</name>
<evidence type="ECO:0000256" key="1">
    <source>
        <dbReference type="ARBA" id="ARBA00007462"/>
    </source>
</evidence>
<feature type="compositionally biased region" description="Basic and acidic residues" evidence="3">
    <location>
        <begin position="192"/>
        <end position="205"/>
    </location>
</feature>
<sequence>MAAPSRVPCAPPGKRLSRDRSETCPLLLPNCNASCTAVVPNPVLENQQPVKFSDSESSLALADDNFSSDGETGEADSDGKKQDHSDAGDTAASRKDQNAGWADAMARVLGKKTSESKPSILLKNKKLEREKAEEKQRRLNEKRQFDKKRQWELMSRVKPDVVRDRESERNLQRIATRGVVQLFNAVRKHQSNMDERVKEAGTSERKHAKLMSSVTKRDFISVLRGQEGKRTEQNTVEKLSKSKKGAAESEDKPEWSILRDDFMMGGATMKDWDIESDDGEGQ</sequence>
<reference evidence="5" key="1">
    <citation type="submission" date="2025-08" db="UniProtKB">
        <authorList>
            <consortium name="RefSeq"/>
        </authorList>
    </citation>
    <scope>IDENTIFICATION</scope>
</reference>
<feature type="region of interest" description="Disordered" evidence="3">
    <location>
        <begin position="48"/>
        <end position="100"/>
    </location>
</feature>
<feature type="compositionally biased region" description="Low complexity" evidence="3">
    <location>
        <begin position="55"/>
        <end position="64"/>
    </location>
</feature>
<dbReference type="CTD" id="51018"/>
<dbReference type="OrthoDB" id="20949at2759"/>
<dbReference type="FunCoup" id="A0A6P8QEA9">
    <property type="interactions" value="694"/>
</dbReference>
<feature type="region of interest" description="Disordered" evidence="3">
    <location>
        <begin position="224"/>
        <end position="257"/>
    </location>
</feature>
<feature type="compositionally biased region" description="Basic and acidic residues" evidence="3">
    <location>
        <begin position="125"/>
        <end position="141"/>
    </location>
</feature>
<dbReference type="PANTHER" id="PTHR13245">
    <property type="entry name" value="RRP15-LIKE PROTEIN"/>
    <property type="match status" value="1"/>
</dbReference>
<dbReference type="AlphaFoldDB" id="A0A6P8QEA9"/>
<dbReference type="GO" id="GO:0000470">
    <property type="term" value="P:maturation of LSU-rRNA"/>
    <property type="evidence" value="ECO:0007669"/>
    <property type="project" value="TreeGrafter"/>
</dbReference>
<dbReference type="Pfam" id="PF07890">
    <property type="entry name" value="Rrp15p"/>
    <property type="match status" value="1"/>
</dbReference>
<dbReference type="GO" id="GO:0000460">
    <property type="term" value="P:maturation of 5.8S rRNA"/>
    <property type="evidence" value="ECO:0007669"/>
    <property type="project" value="TreeGrafter"/>
</dbReference>
<feature type="region of interest" description="Disordered" evidence="3">
    <location>
        <begin position="192"/>
        <end position="211"/>
    </location>
</feature>
<protein>
    <recommendedName>
        <fullName evidence="2">RRP15-like protein</fullName>
    </recommendedName>
</protein>
<dbReference type="GO" id="GO:0030687">
    <property type="term" value="C:preribosome, large subunit precursor"/>
    <property type="evidence" value="ECO:0007669"/>
    <property type="project" value="TreeGrafter"/>
</dbReference>
<feature type="compositionally biased region" description="Basic and acidic residues" evidence="3">
    <location>
        <begin position="245"/>
        <end position="257"/>
    </location>
</feature>
<proteinExistence type="inferred from homology"/>
<dbReference type="Proteomes" id="UP000515159">
    <property type="component" value="Chromosome 3"/>
</dbReference>